<dbReference type="AlphaFoldDB" id="A0A4Y6V7X2"/>
<evidence type="ECO:0000313" key="1">
    <source>
        <dbReference type="EMBL" id="QDH24780.1"/>
    </source>
</evidence>
<evidence type="ECO:0000313" key="2">
    <source>
        <dbReference type="Proteomes" id="UP000317214"/>
    </source>
</evidence>
<gene>
    <name evidence="1" type="ORF">D5366_05585</name>
</gene>
<dbReference type="KEGG" id="ntn:D5366_05585"/>
<keyword evidence="2" id="KW-1185">Reference proteome</keyword>
<proteinExistence type="predicted"/>
<reference evidence="1 2" key="1">
    <citation type="submission" date="2018-09" db="EMBL/GenBank/DDBJ databases">
        <title>The complete genome sequence of Neokomagataea tanensis NBRC 106556(T).</title>
        <authorList>
            <person name="Chua K.-O."/>
            <person name="See-Too W.-S."/>
            <person name="Hong K.-W."/>
            <person name="Yin W.-F."/>
            <person name="Chan K.-G."/>
        </authorList>
    </citation>
    <scope>NUCLEOTIDE SEQUENCE [LARGE SCALE GENOMIC DNA]</scope>
    <source>
        <strain evidence="2">AH13 \ NBRC 106556</strain>
    </source>
</reference>
<name>A0A4Y6V7X2_9PROT</name>
<sequence>MQDLDNLFFRKTTALHRSGFLLKTDSTLKWIHFRTARHGLCPNGIFDHMRILQVIGGRSEAAASTLVEIFVRV</sequence>
<accession>A0A4Y6V7X2</accession>
<dbReference type="EMBL" id="CP032485">
    <property type="protein sequence ID" value="QDH24780.1"/>
    <property type="molecule type" value="Genomic_DNA"/>
</dbReference>
<dbReference type="Proteomes" id="UP000317214">
    <property type="component" value="Chromosome"/>
</dbReference>
<organism evidence="1 2">
    <name type="scientific">Neokomagataea tanensis</name>
    <dbReference type="NCBI Taxonomy" id="661191"/>
    <lineage>
        <taxon>Bacteria</taxon>
        <taxon>Pseudomonadati</taxon>
        <taxon>Pseudomonadota</taxon>
        <taxon>Alphaproteobacteria</taxon>
        <taxon>Acetobacterales</taxon>
        <taxon>Acetobacteraceae</taxon>
        <taxon>Neokomagataea</taxon>
    </lineage>
</organism>
<protein>
    <submittedName>
        <fullName evidence="1">Uncharacterized protein</fullName>
    </submittedName>
</protein>